<proteinExistence type="predicted"/>
<name>A0A6J4JH14_9CYAN</name>
<dbReference type="AlphaFoldDB" id="A0A6J4JH14"/>
<organism evidence="1">
    <name type="scientific">uncultured Coleofasciculus sp</name>
    <dbReference type="NCBI Taxonomy" id="1267456"/>
    <lineage>
        <taxon>Bacteria</taxon>
        <taxon>Bacillati</taxon>
        <taxon>Cyanobacteriota</taxon>
        <taxon>Cyanophyceae</taxon>
        <taxon>Coleofasciculales</taxon>
        <taxon>Coleofasciculaceae</taxon>
        <taxon>Coleofasciculus</taxon>
        <taxon>environmental samples</taxon>
    </lineage>
</organism>
<dbReference type="EMBL" id="CADCTM010000553">
    <property type="protein sequence ID" value="CAA9277243.1"/>
    <property type="molecule type" value="Genomic_DNA"/>
</dbReference>
<sequence>MKLLQKRPWRWLRWLIAGLLSAVVFASLPSIWQPASATTNSNQVDPALQQMDVNHTQLAPLQSTFVDIVATHQEPNFYD</sequence>
<accession>A0A6J4JH14</accession>
<reference evidence="1" key="1">
    <citation type="submission" date="2020-02" db="EMBL/GenBank/DDBJ databases">
        <authorList>
            <person name="Meier V. D."/>
        </authorList>
    </citation>
    <scope>NUCLEOTIDE SEQUENCE</scope>
    <source>
        <strain evidence="1">AVDCRST_MAG92</strain>
    </source>
</reference>
<gene>
    <name evidence="1" type="ORF">AVDCRST_MAG92-3308</name>
</gene>
<evidence type="ECO:0000313" key="1">
    <source>
        <dbReference type="EMBL" id="CAA9277243.1"/>
    </source>
</evidence>
<protein>
    <submittedName>
        <fullName evidence="1">Uncharacterized protein</fullName>
    </submittedName>
</protein>